<dbReference type="EMBL" id="CATQJA010001331">
    <property type="protein sequence ID" value="CAJ0566827.1"/>
    <property type="molecule type" value="Genomic_DNA"/>
</dbReference>
<comment type="caution">
    <text evidence="1">The sequence shown here is derived from an EMBL/GenBank/DDBJ whole genome shotgun (WGS) entry which is preliminary data.</text>
</comment>
<organism evidence="1 2">
    <name type="scientific">Mesorhabditis spiculigera</name>
    <dbReference type="NCBI Taxonomy" id="96644"/>
    <lineage>
        <taxon>Eukaryota</taxon>
        <taxon>Metazoa</taxon>
        <taxon>Ecdysozoa</taxon>
        <taxon>Nematoda</taxon>
        <taxon>Chromadorea</taxon>
        <taxon>Rhabditida</taxon>
        <taxon>Rhabditina</taxon>
        <taxon>Rhabditomorpha</taxon>
        <taxon>Rhabditoidea</taxon>
        <taxon>Rhabditidae</taxon>
        <taxon>Mesorhabditinae</taxon>
        <taxon>Mesorhabditis</taxon>
    </lineage>
</organism>
<reference evidence="1" key="1">
    <citation type="submission" date="2023-06" db="EMBL/GenBank/DDBJ databases">
        <authorList>
            <person name="Delattre M."/>
        </authorList>
    </citation>
    <scope>NUCLEOTIDE SEQUENCE</scope>
    <source>
        <strain evidence="1">AF72</strain>
    </source>
</reference>
<dbReference type="AlphaFoldDB" id="A0AA36FVU5"/>
<evidence type="ECO:0000313" key="2">
    <source>
        <dbReference type="Proteomes" id="UP001177023"/>
    </source>
</evidence>
<evidence type="ECO:0000313" key="1">
    <source>
        <dbReference type="EMBL" id="CAJ0566827.1"/>
    </source>
</evidence>
<keyword evidence="2" id="KW-1185">Reference proteome</keyword>
<feature type="non-terminal residue" evidence="1">
    <location>
        <position position="1"/>
    </location>
</feature>
<accession>A0AA36FVU5</accession>
<protein>
    <submittedName>
        <fullName evidence="1">Uncharacterized protein</fullName>
    </submittedName>
</protein>
<name>A0AA36FVU5_9BILA</name>
<dbReference type="Proteomes" id="UP001177023">
    <property type="component" value="Unassembled WGS sequence"/>
</dbReference>
<proteinExistence type="predicted"/>
<gene>
    <name evidence="1" type="ORF">MSPICULIGERA_LOCUS5412</name>
</gene>
<sequence length="156" mass="17975">MAALPIFDGELRERFPNNYSTIIKSLKKTKAPIKLEGRPKYFQLSHDYENCPNWPHTGWDRSRYNGANEDDDRVYAEPIILSDSSRENSNEGSLYYASSELITPPKHRGRESPLVSPYAEGLCLIESYEKELPKTPKELAYEKNGKRAVTRKFAFK</sequence>